<dbReference type="Pfam" id="PF00501">
    <property type="entry name" value="AMP-binding"/>
    <property type="match status" value="1"/>
</dbReference>
<name>A0ABW4GE21_9ACTN</name>
<dbReference type="Proteomes" id="UP001597097">
    <property type="component" value="Unassembled WGS sequence"/>
</dbReference>
<evidence type="ECO:0000313" key="6">
    <source>
        <dbReference type="Proteomes" id="UP001597097"/>
    </source>
</evidence>
<dbReference type="PANTHER" id="PTHR43201">
    <property type="entry name" value="ACYL-COA SYNTHETASE"/>
    <property type="match status" value="1"/>
</dbReference>
<dbReference type="EMBL" id="JBHUCM010000019">
    <property type="protein sequence ID" value="MFD1540765.1"/>
    <property type="molecule type" value="Genomic_DNA"/>
</dbReference>
<dbReference type="PANTHER" id="PTHR43201:SF5">
    <property type="entry name" value="MEDIUM-CHAIN ACYL-COA LIGASE ACSF2, MITOCHONDRIAL"/>
    <property type="match status" value="1"/>
</dbReference>
<keyword evidence="6" id="KW-1185">Reference proteome</keyword>
<evidence type="ECO:0000256" key="2">
    <source>
        <dbReference type="ARBA" id="ARBA00022598"/>
    </source>
</evidence>
<evidence type="ECO:0000313" key="5">
    <source>
        <dbReference type="EMBL" id="MFD1540765.1"/>
    </source>
</evidence>
<proteinExistence type="inferred from homology"/>
<dbReference type="RefSeq" id="WP_219537200.1">
    <property type="nucleotide sequence ID" value="NZ_JAHKRM010000035.1"/>
</dbReference>
<evidence type="ECO:0000259" key="4">
    <source>
        <dbReference type="Pfam" id="PF13193"/>
    </source>
</evidence>
<feature type="domain" description="AMP-binding enzyme C-terminal" evidence="4">
    <location>
        <begin position="474"/>
        <end position="548"/>
    </location>
</feature>
<dbReference type="PROSITE" id="PS00455">
    <property type="entry name" value="AMP_BINDING"/>
    <property type="match status" value="1"/>
</dbReference>
<comment type="similarity">
    <text evidence="1">Belongs to the ATP-dependent AMP-binding enzyme family.</text>
</comment>
<dbReference type="InterPro" id="IPR000873">
    <property type="entry name" value="AMP-dep_synth/lig_dom"/>
</dbReference>
<accession>A0ABW4GE21</accession>
<protein>
    <submittedName>
        <fullName evidence="5">AMP-binding protein</fullName>
    </submittedName>
</protein>
<dbReference type="InterPro" id="IPR020845">
    <property type="entry name" value="AMP-binding_CS"/>
</dbReference>
<keyword evidence="2" id="KW-0436">Ligase</keyword>
<dbReference type="Pfam" id="PF13193">
    <property type="entry name" value="AMP-binding_C"/>
    <property type="match status" value="1"/>
</dbReference>
<organism evidence="5 6">
    <name type="scientific">Nonomuraea guangzhouensis</name>
    <dbReference type="NCBI Taxonomy" id="1291555"/>
    <lineage>
        <taxon>Bacteria</taxon>
        <taxon>Bacillati</taxon>
        <taxon>Actinomycetota</taxon>
        <taxon>Actinomycetes</taxon>
        <taxon>Streptosporangiales</taxon>
        <taxon>Streptosporangiaceae</taxon>
        <taxon>Nonomuraea</taxon>
    </lineage>
</organism>
<reference evidence="6" key="1">
    <citation type="journal article" date="2019" name="Int. J. Syst. Evol. Microbiol.">
        <title>The Global Catalogue of Microorganisms (GCM) 10K type strain sequencing project: providing services to taxonomists for standard genome sequencing and annotation.</title>
        <authorList>
            <consortium name="The Broad Institute Genomics Platform"/>
            <consortium name="The Broad Institute Genome Sequencing Center for Infectious Disease"/>
            <person name="Wu L."/>
            <person name="Ma J."/>
        </authorList>
    </citation>
    <scope>NUCLEOTIDE SEQUENCE [LARGE SCALE GENOMIC DNA]</scope>
    <source>
        <strain evidence="6">CGMCC 1.15399</strain>
    </source>
</reference>
<comment type="caution">
    <text evidence="5">The sequence shown here is derived from an EMBL/GenBank/DDBJ whole genome shotgun (WGS) entry which is preliminary data.</text>
</comment>
<evidence type="ECO:0000256" key="1">
    <source>
        <dbReference type="ARBA" id="ARBA00006432"/>
    </source>
</evidence>
<feature type="domain" description="AMP-dependent synthetase/ligase" evidence="3">
    <location>
        <begin position="20"/>
        <end position="422"/>
    </location>
</feature>
<dbReference type="InterPro" id="IPR025110">
    <property type="entry name" value="AMP-bd_C"/>
</dbReference>
<gene>
    <name evidence="5" type="ORF">ACFSJ0_27160</name>
</gene>
<sequence>MGDRGADDVTALPETMLDVLERRAASTPEAELVRFEDGTSLRVGECREGAFAVARGLAGLVAPGDRVATCLRPGRRLIEVVFALARLGAVEVPLALDVRPAAARRLAGVTGARVLIVGTDAVRANPDLLALAAEMYRVVLVREGEQAGVPGPVDLEELLAAPGRRPVDLERLAVSLGRRPVDLERLVASLGRRSVDLGELLASPGRLASWRPGPADPAVVMATSGTTGRAKAALLPHFAGVRHARRVARTMDYGADDVLFNVFPWNHINVRHAGLLPALISGATLVAHARFSASRFWETCRREGVTAFNFMGALVAILERAPATGDDDRHQVRRAYGGPAPEALSRRFLDRFGVLLLEAYACTELGDVAASTPGVRRPGGAGRPVPEYEVVISDEDGRPLPAGQIGQITARPRARSIVFTGYAGDDEATAKVLRDGWFWTGDRGWLDEDGFLYFAGRRADVIRRRGENIATWDVEQVVAAMPGVLEVAAVGVPSELTEEEVLVAVTAAPGAVLRAPQVHAWCLDRLPRHAVPRYVRVLDDLPRNANAKVIKGELRGTGVPSDAWDARA</sequence>
<evidence type="ECO:0000259" key="3">
    <source>
        <dbReference type="Pfam" id="PF00501"/>
    </source>
</evidence>